<organism evidence="5 6">
    <name type="scientific">Photorhabdus laumondii subsp. clarkei</name>
    <dbReference type="NCBI Taxonomy" id="2029685"/>
    <lineage>
        <taxon>Bacteria</taxon>
        <taxon>Pseudomonadati</taxon>
        <taxon>Pseudomonadota</taxon>
        <taxon>Gammaproteobacteria</taxon>
        <taxon>Enterobacterales</taxon>
        <taxon>Morganellaceae</taxon>
        <taxon>Photorhabdus</taxon>
    </lineage>
</organism>
<dbReference type="RefSeq" id="WP_113025950.1">
    <property type="nucleotide sequence ID" value="NZ_CAWNWQ010000016.1"/>
</dbReference>
<evidence type="ECO:0000313" key="6">
    <source>
        <dbReference type="Proteomes" id="UP000250870"/>
    </source>
</evidence>
<dbReference type="Proteomes" id="UP000250870">
    <property type="component" value="Unassembled WGS sequence"/>
</dbReference>
<dbReference type="Gene3D" id="3.60.130.10">
    <property type="entry name" value="Clavaminate synthase-like"/>
    <property type="match status" value="1"/>
</dbReference>
<dbReference type="InterPro" id="IPR003819">
    <property type="entry name" value="TauD/TfdA-like"/>
</dbReference>
<protein>
    <submittedName>
        <fullName evidence="5">Clavaminate synthase</fullName>
    </submittedName>
</protein>
<dbReference type="GO" id="GO:0017000">
    <property type="term" value="P:antibiotic biosynthetic process"/>
    <property type="evidence" value="ECO:0007669"/>
    <property type="project" value="UniProtKB-KW"/>
</dbReference>
<accession>A0A329VER5</accession>
<evidence type="ECO:0000256" key="3">
    <source>
        <dbReference type="ARBA" id="ARBA00023194"/>
    </source>
</evidence>
<feature type="domain" description="TauD/TfdA-like" evidence="4">
    <location>
        <begin position="293"/>
        <end position="532"/>
    </location>
</feature>
<sequence>MKGNILSIVYDDSYINSSNHRTIKNAFFNIINFLKYHGFSVHDSDSFLSYNKRKSDIDIFITTNEKSIENDIEWPKISIILPLPSNNMNEIEITDNKDIKMSYLEFPDRKKNYLSRLDGNITVNFKGESYLLHGYLTTKFTYYKDWHTYLTFDNHVIGVKKEINGHHFYFLGIINSFSSRYFSEGDNEEFLKSFFSSMCDLLNHKIIFNPETDFSQTSSKSSEKNFVRDLEKLKGDHILNIDHDKLIKKGIYNNPLPNPYENLNLFLSESYKRITYLNQDIIQKLYEFKHYSNQYGVLLLKGINIGNYLPSTPLDSLHYPDKGNFFGEMWLAMIAEFLGYAVSYTQEKQGNIFQNLVPHPEKEILLSSASSKKELDFHTEIAFHPHMCDYVLLYCLRQDHDKTAKTFTASARMIIPYLSLNEYKLLFNPFFITGIDYSYGSPNGKKGNGPITPVFHGNPNDPYMIYDLDLMQGINSEAETLLDKLKKLANKNKVWVTLEKGDLLIINNNRCVHGRSEFIPRYDGKDRWLLRTCVLNNIIPASSDILEQSRTINTRFIV</sequence>
<dbReference type="Pfam" id="PF02668">
    <property type="entry name" value="TauD"/>
    <property type="match status" value="1"/>
</dbReference>
<dbReference type="EMBL" id="NSCI01000016">
    <property type="protein sequence ID" value="RAW90428.1"/>
    <property type="molecule type" value="Genomic_DNA"/>
</dbReference>
<dbReference type="SUPFAM" id="SSF51197">
    <property type="entry name" value="Clavaminate synthase-like"/>
    <property type="match status" value="1"/>
</dbReference>
<name>A0A329VER5_9GAMM</name>
<keyword evidence="2" id="KW-0560">Oxidoreductase</keyword>
<dbReference type="PANTHER" id="PTHR10696:SF56">
    <property type="entry name" value="TAUD_TFDA-LIKE DOMAIN-CONTAINING PROTEIN"/>
    <property type="match status" value="1"/>
</dbReference>
<dbReference type="GO" id="GO:0016706">
    <property type="term" value="F:2-oxoglutarate-dependent dioxygenase activity"/>
    <property type="evidence" value="ECO:0007669"/>
    <property type="project" value="UniProtKB-ARBA"/>
</dbReference>
<dbReference type="InterPro" id="IPR050411">
    <property type="entry name" value="AlphaKG_dependent_hydroxylases"/>
</dbReference>
<proteinExistence type="predicted"/>
<dbReference type="InterPro" id="IPR042098">
    <property type="entry name" value="TauD-like_sf"/>
</dbReference>
<comment type="caution">
    <text evidence="5">The sequence shown here is derived from an EMBL/GenBank/DDBJ whole genome shotgun (WGS) entry which is preliminary data.</text>
</comment>
<evidence type="ECO:0000313" key="5">
    <source>
        <dbReference type="EMBL" id="RAW90428.1"/>
    </source>
</evidence>
<evidence type="ECO:0000256" key="1">
    <source>
        <dbReference type="ARBA" id="ARBA00001954"/>
    </source>
</evidence>
<keyword evidence="3" id="KW-0045">Antibiotic biosynthesis</keyword>
<dbReference type="AlphaFoldDB" id="A0A329VER5"/>
<reference evidence="5 6" key="1">
    <citation type="journal article" date="2018" name="Int. J. Syst. Evol. Microbiol.">
        <title>Whole-genome-based revisit of Photorhabdus phylogeny: proposal for the elevation of most Photorhabdus subspecies to the species level and description of one novel species Photorhabdus bodei sp. nov., and one novel subspecies Photorhabdus laumondii subsp. clarkei subsp. nov.</title>
        <authorList>
            <person name="Machado R.A.R."/>
            <person name="Wuthrich D."/>
            <person name="Kuhnert P."/>
            <person name="Arce C.C.M."/>
            <person name="Thonen L."/>
            <person name="Ruiz C."/>
            <person name="Zhang X."/>
            <person name="Robert C.A.M."/>
            <person name="Karimi J."/>
            <person name="Kamali S."/>
            <person name="Ma J."/>
            <person name="Bruggmann R."/>
            <person name="Erb M."/>
        </authorList>
    </citation>
    <scope>NUCLEOTIDE SEQUENCE [LARGE SCALE GENOMIC DNA]</scope>
    <source>
        <strain evidence="5 6">BOJ-47</strain>
    </source>
</reference>
<comment type="cofactor">
    <cofactor evidence="1">
        <name>Fe(2+)</name>
        <dbReference type="ChEBI" id="CHEBI:29033"/>
    </cofactor>
</comment>
<dbReference type="PANTHER" id="PTHR10696">
    <property type="entry name" value="GAMMA-BUTYROBETAINE HYDROXYLASE-RELATED"/>
    <property type="match status" value="1"/>
</dbReference>
<gene>
    <name evidence="5" type="ORF">CKY01_12675</name>
</gene>
<evidence type="ECO:0000256" key="2">
    <source>
        <dbReference type="ARBA" id="ARBA00023002"/>
    </source>
</evidence>
<evidence type="ECO:0000259" key="4">
    <source>
        <dbReference type="Pfam" id="PF02668"/>
    </source>
</evidence>